<proteinExistence type="inferred from homology"/>
<dbReference type="PANTHER" id="PTHR11711">
    <property type="entry name" value="ADP RIBOSYLATION FACTOR-RELATED"/>
    <property type="match status" value="1"/>
</dbReference>
<protein>
    <submittedName>
        <fullName evidence="7">Uncharacterized protein</fullName>
    </submittedName>
</protein>
<dbReference type="GO" id="GO:0003924">
    <property type="term" value="F:GTPase activity"/>
    <property type="evidence" value="ECO:0007669"/>
    <property type="project" value="InterPro"/>
</dbReference>
<keyword evidence="8" id="KW-1185">Reference proteome</keyword>
<feature type="binding site" evidence="5">
    <location>
        <position position="26"/>
    </location>
    <ligand>
        <name>Mg(2+)</name>
        <dbReference type="ChEBI" id="CHEBI:18420"/>
    </ligand>
</feature>
<feature type="binding site" evidence="4">
    <location>
        <begin position="121"/>
        <end position="124"/>
    </location>
    <ligand>
        <name>GTP</name>
        <dbReference type="ChEBI" id="CHEBI:37565"/>
    </ligand>
</feature>
<dbReference type="SMART" id="SM00177">
    <property type="entry name" value="ARF"/>
    <property type="match status" value="1"/>
</dbReference>
<keyword evidence="5" id="KW-0479">Metal-binding</keyword>
<dbReference type="CDD" id="cd00878">
    <property type="entry name" value="Arf_Arl"/>
    <property type="match status" value="1"/>
</dbReference>
<dbReference type="GO" id="GO:0030010">
    <property type="term" value="P:establishment of cell polarity"/>
    <property type="evidence" value="ECO:0007669"/>
    <property type="project" value="UniProtKB-ARBA"/>
</dbReference>
<dbReference type="Gene3D" id="3.40.50.300">
    <property type="entry name" value="P-loop containing nucleotide triphosphate hydrolases"/>
    <property type="match status" value="1"/>
</dbReference>
<dbReference type="PROSITE" id="PS51417">
    <property type="entry name" value="ARF"/>
    <property type="match status" value="1"/>
</dbReference>
<dbReference type="FunFam" id="3.40.50.300:FF:000412">
    <property type="entry name" value="ADP-ribosylation factor 1"/>
    <property type="match status" value="1"/>
</dbReference>
<dbReference type="SMART" id="SM00175">
    <property type="entry name" value="RAB"/>
    <property type="match status" value="1"/>
</dbReference>
<dbReference type="InterPro" id="IPR027417">
    <property type="entry name" value="P-loop_NTPase"/>
</dbReference>
<dbReference type="AlphaFoldDB" id="A0A8W8MAV1"/>
<dbReference type="GO" id="GO:0046872">
    <property type="term" value="F:metal ion binding"/>
    <property type="evidence" value="ECO:0007669"/>
    <property type="project" value="UniProtKB-KW"/>
</dbReference>
<evidence type="ECO:0000313" key="7">
    <source>
        <dbReference type="EnsemblMetazoa" id="G3215.1:cds"/>
    </source>
</evidence>
<dbReference type="PRINTS" id="PR00328">
    <property type="entry name" value="SAR1GTPBP"/>
</dbReference>
<name>A0A8W8MAV1_MAGGI</name>
<feature type="binding site" evidence="5">
    <location>
        <position position="43"/>
    </location>
    <ligand>
        <name>Mg(2+)</name>
        <dbReference type="ChEBI" id="CHEBI:18420"/>
    </ligand>
</feature>
<keyword evidence="3 4" id="KW-0342">GTP-binding</keyword>
<dbReference type="EnsemblMetazoa" id="G3215.1">
    <property type="protein sequence ID" value="G3215.1:cds"/>
    <property type="gene ID" value="G3215"/>
</dbReference>
<dbReference type="NCBIfam" id="TIGR00231">
    <property type="entry name" value="small_GTP"/>
    <property type="match status" value="1"/>
</dbReference>
<dbReference type="SMART" id="SM00178">
    <property type="entry name" value="SAR"/>
    <property type="match status" value="1"/>
</dbReference>
<organism evidence="7 8">
    <name type="scientific">Magallana gigas</name>
    <name type="common">Pacific oyster</name>
    <name type="synonym">Crassostrea gigas</name>
    <dbReference type="NCBI Taxonomy" id="29159"/>
    <lineage>
        <taxon>Eukaryota</taxon>
        <taxon>Metazoa</taxon>
        <taxon>Spiralia</taxon>
        <taxon>Lophotrochozoa</taxon>
        <taxon>Mollusca</taxon>
        <taxon>Bivalvia</taxon>
        <taxon>Autobranchia</taxon>
        <taxon>Pteriomorphia</taxon>
        <taxon>Ostreida</taxon>
        <taxon>Ostreoidea</taxon>
        <taxon>Ostreidae</taxon>
        <taxon>Magallana</taxon>
    </lineage>
</organism>
<reference evidence="7" key="1">
    <citation type="submission" date="2022-08" db="UniProtKB">
        <authorList>
            <consortium name="EnsemblMetazoa"/>
        </authorList>
    </citation>
    <scope>IDENTIFICATION</scope>
    <source>
        <strain evidence="7">05x7-T-G4-1.051#20</strain>
    </source>
</reference>
<evidence type="ECO:0000313" key="8">
    <source>
        <dbReference type="Proteomes" id="UP000005408"/>
    </source>
</evidence>
<evidence type="ECO:0000256" key="3">
    <source>
        <dbReference type="ARBA" id="ARBA00023134"/>
    </source>
</evidence>
<dbReference type="InterPro" id="IPR006689">
    <property type="entry name" value="Small_GTPase_ARF/SAR"/>
</dbReference>
<comment type="similarity">
    <text evidence="1 6">Belongs to the small GTPase superfamily. Arf family.</text>
</comment>
<dbReference type="GO" id="GO:0005525">
    <property type="term" value="F:GTP binding"/>
    <property type="evidence" value="ECO:0007669"/>
    <property type="project" value="UniProtKB-KW"/>
</dbReference>
<dbReference type="InterPro" id="IPR005225">
    <property type="entry name" value="Small_GTP-bd"/>
</dbReference>
<dbReference type="Proteomes" id="UP000005408">
    <property type="component" value="Unassembled WGS sequence"/>
</dbReference>
<dbReference type="Pfam" id="PF00025">
    <property type="entry name" value="Arf"/>
    <property type="match status" value="1"/>
</dbReference>
<feature type="binding site" evidence="4">
    <location>
        <position position="65"/>
    </location>
    <ligand>
        <name>GTP</name>
        <dbReference type="ChEBI" id="CHEBI:37565"/>
    </ligand>
</feature>
<keyword evidence="5" id="KW-0460">Magnesium</keyword>
<accession>A0A8W8MAV1</accession>
<feature type="binding site" evidence="4">
    <location>
        <begin position="19"/>
        <end position="26"/>
    </location>
    <ligand>
        <name>GTP</name>
        <dbReference type="ChEBI" id="CHEBI:37565"/>
    </ligand>
</feature>
<dbReference type="SUPFAM" id="SSF52540">
    <property type="entry name" value="P-loop containing nucleoside triphosphate hydrolases"/>
    <property type="match status" value="1"/>
</dbReference>
<dbReference type="InterPro" id="IPR024156">
    <property type="entry name" value="Small_GTPase_ARF"/>
</dbReference>
<evidence type="ECO:0000256" key="5">
    <source>
        <dbReference type="PIRSR" id="PIRSR606689-2"/>
    </source>
</evidence>
<keyword evidence="2 4" id="KW-0547">Nucleotide-binding</keyword>
<evidence type="ECO:0000256" key="2">
    <source>
        <dbReference type="ARBA" id="ARBA00022741"/>
    </source>
</evidence>
<evidence type="ECO:0000256" key="6">
    <source>
        <dbReference type="RuleBase" id="RU003925"/>
    </source>
</evidence>
<sequence>EMGNLSLRQRKPIKVLVLGLDYSGKSSLLFRANFGEVVTSIPTIGFNVETVSHKNIILQAWDVGGRDKIRPLLRHYYQNTEAVIFVVDSSDEERLPEAERELLSLVSESELEGVPVAVALNKWDLSRHMSRERMHQALGLAEVRKSRPCKSFSTSSVSDSKSDFFDMLEWINDNTRRTEENRRSNIVAGQSSVPVLQRVVFKLKTLLLT</sequence>
<evidence type="ECO:0000256" key="1">
    <source>
        <dbReference type="ARBA" id="ARBA00010290"/>
    </source>
</evidence>
<evidence type="ECO:0000256" key="4">
    <source>
        <dbReference type="PIRSR" id="PIRSR606689-1"/>
    </source>
</evidence>